<dbReference type="AlphaFoldDB" id="A0A6F8YKG5"/>
<dbReference type="SUPFAM" id="SSF46689">
    <property type="entry name" value="Homeodomain-like"/>
    <property type="match status" value="1"/>
</dbReference>
<gene>
    <name evidence="1" type="ORF">Psuf_038930</name>
</gene>
<dbReference type="Pfam" id="PF04255">
    <property type="entry name" value="DUF433"/>
    <property type="match status" value="1"/>
</dbReference>
<dbReference type="InterPro" id="IPR007367">
    <property type="entry name" value="DUF433"/>
</dbReference>
<accession>A0A6F8YKG5</accession>
<proteinExistence type="predicted"/>
<dbReference type="Gene3D" id="1.10.10.10">
    <property type="entry name" value="Winged helix-like DNA-binding domain superfamily/Winged helix DNA-binding domain"/>
    <property type="match status" value="1"/>
</dbReference>
<reference evidence="1 2" key="2">
    <citation type="submission" date="2020-03" db="EMBL/GenBank/DDBJ databases">
        <authorList>
            <person name="Ichikawa N."/>
            <person name="Kimura A."/>
            <person name="Kitahashi Y."/>
            <person name="Uohara A."/>
        </authorList>
    </citation>
    <scope>NUCLEOTIDE SEQUENCE [LARGE SCALE GENOMIC DNA]</scope>
    <source>
        <strain evidence="1 2">NBRC 105367</strain>
    </source>
</reference>
<evidence type="ECO:0008006" key="3">
    <source>
        <dbReference type="Google" id="ProtNLM"/>
    </source>
</evidence>
<dbReference type="Proteomes" id="UP000503011">
    <property type="component" value="Chromosome"/>
</dbReference>
<protein>
    <recommendedName>
        <fullName evidence="3">DUF433 domain-containing protein</fullName>
    </recommendedName>
</protein>
<keyword evidence="2" id="KW-1185">Reference proteome</keyword>
<organism evidence="1 2">
    <name type="scientific">Phytohabitans suffuscus</name>
    <dbReference type="NCBI Taxonomy" id="624315"/>
    <lineage>
        <taxon>Bacteria</taxon>
        <taxon>Bacillati</taxon>
        <taxon>Actinomycetota</taxon>
        <taxon>Actinomycetes</taxon>
        <taxon>Micromonosporales</taxon>
        <taxon>Micromonosporaceae</taxon>
    </lineage>
</organism>
<evidence type="ECO:0000313" key="2">
    <source>
        <dbReference type="Proteomes" id="UP000503011"/>
    </source>
</evidence>
<dbReference type="EMBL" id="AP022871">
    <property type="protein sequence ID" value="BCB86580.1"/>
    <property type="molecule type" value="Genomic_DNA"/>
</dbReference>
<sequence>MGGAPCIAGTRIPVATVVGLLGQGYSVDDVLADYSTLAREDVLAALQFAANAVDEREVPLRLTA</sequence>
<name>A0A6F8YKG5_9ACTN</name>
<dbReference type="InterPro" id="IPR009057">
    <property type="entry name" value="Homeodomain-like_sf"/>
</dbReference>
<reference evidence="1 2" key="1">
    <citation type="submission" date="2020-03" db="EMBL/GenBank/DDBJ databases">
        <title>Whole genome shotgun sequence of Phytohabitans suffuscus NBRC 105367.</title>
        <authorList>
            <person name="Komaki H."/>
            <person name="Tamura T."/>
        </authorList>
    </citation>
    <scope>NUCLEOTIDE SEQUENCE [LARGE SCALE GENOMIC DNA]</scope>
    <source>
        <strain evidence="1 2">NBRC 105367</strain>
    </source>
</reference>
<dbReference type="InterPro" id="IPR036388">
    <property type="entry name" value="WH-like_DNA-bd_sf"/>
</dbReference>
<dbReference type="PANTHER" id="PTHR34849">
    <property type="entry name" value="SSL5025 PROTEIN"/>
    <property type="match status" value="1"/>
</dbReference>
<dbReference type="PANTHER" id="PTHR34849:SF3">
    <property type="entry name" value="SSR2962 PROTEIN"/>
    <property type="match status" value="1"/>
</dbReference>
<evidence type="ECO:0000313" key="1">
    <source>
        <dbReference type="EMBL" id="BCB86580.1"/>
    </source>
</evidence>
<dbReference type="KEGG" id="psuu:Psuf_038930"/>